<sequence length="86" mass="10208">MISLTQDLKKSVLIYVQGYFRHQLTSRQRGKLVDEILHYRDGLLVILVPLTLMKHSLDEYPDPYLMIQNYFSTYPENLCLRMTISE</sequence>
<proteinExistence type="predicted"/>
<gene>
    <name evidence="2" type="ORF">CBW57_08695</name>
</gene>
<evidence type="ECO:0000313" key="3">
    <source>
        <dbReference type="Proteomes" id="UP000196440"/>
    </source>
</evidence>
<evidence type="ECO:0000259" key="1">
    <source>
        <dbReference type="Pfam" id="PF08349"/>
    </source>
</evidence>
<dbReference type="AlphaFoldDB" id="A0A209A4H0"/>
<dbReference type="Pfam" id="PF08349">
    <property type="entry name" value="DUF1722"/>
    <property type="match status" value="1"/>
</dbReference>
<reference evidence="2 3" key="1">
    <citation type="submission" date="2017-05" db="EMBL/GenBank/DDBJ databases">
        <title>Whole genome sequencing of Yersinia kristensenii.</title>
        <authorList>
            <person name="Campioni F."/>
        </authorList>
    </citation>
    <scope>NUCLEOTIDE SEQUENCE [LARGE SCALE GENOMIC DNA]</scope>
    <source>
        <strain evidence="2 3">CFSAN060536</strain>
    </source>
</reference>
<dbReference type="Proteomes" id="UP000196440">
    <property type="component" value="Unassembled WGS sequence"/>
</dbReference>
<evidence type="ECO:0000313" key="2">
    <source>
        <dbReference type="EMBL" id="OVZ87646.1"/>
    </source>
</evidence>
<accession>A0A209A4H0</accession>
<protein>
    <recommendedName>
        <fullName evidence="1">DUF1722 domain-containing protein</fullName>
    </recommendedName>
</protein>
<dbReference type="EMBL" id="NHOI01000010">
    <property type="protein sequence ID" value="OVZ87646.1"/>
    <property type="molecule type" value="Genomic_DNA"/>
</dbReference>
<name>A0A209A4H0_YERIN</name>
<dbReference type="InterPro" id="IPR013560">
    <property type="entry name" value="DUF1722"/>
</dbReference>
<organism evidence="2 3">
    <name type="scientific">Yersinia intermedia</name>
    <dbReference type="NCBI Taxonomy" id="631"/>
    <lineage>
        <taxon>Bacteria</taxon>
        <taxon>Pseudomonadati</taxon>
        <taxon>Pseudomonadota</taxon>
        <taxon>Gammaproteobacteria</taxon>
        <taxon>Enterobacterales</taxon>
        <taxon>Yersiniaceae</taxon>
        <taxon>Yersinia</taxon>
    </lineage>
</organism>
<feature type="domain" description="DUF1722" evidence="1">
    <location>
        <begin position="11"/>
        <end position="75"/>
    </location>
</feature>
<comment type="caution">
    <text evidence="2">The sequence shown here is derived from an EMBL/GenBank/DDBJ whole genome shotgun (WGS) entry which is preliminary data.</text>
</comment>